<accession>A0ABW2FJI5</accession>
<dbReference type="InterPro" id="IPR011330">
    <property type="entry name" value="Glyco_hydro/deAcase_b/a-brl"/>
</dbReference>
<dbReference type="Proteomes" id="UP001596378">
    <property type="component" value="Unassembled WGS sequence"/>
</dbReference>
<feature type="domain" description="NodB homology" evidence="1">
    <location>
        <begin position="141"/>
        <end position="316"/>
    </location>
</feature>
<dbReference type="PANTHER" id="PTHR10587">
    <property type="entry name" value="GLYCOSYL TRANSFERASE-RELATED"/>
    <property type="match status" value="1"/>
</dbReference>
<name>A0ABW2FJI5_9BACL</name>
<dbReference type="PROSITE" id="PS51677">
    <property type="entry name" value="NODB"/>
    <property type="match status" value="1"/>
</dbReference>
<evidence type="ECO:0000259" key="1">
    <source>
        <dbReference type="PROSITE" id="PS51677"/>
    </source>
</evidence>
<organism evidence="2 3">
    <name type="scientific">Cohnella cellulosilytica</name>
    <dbReference type="NCBI Taxonomy" id="986710"/>
    <lineage>
        <taxon>Bacteria</taxon>
        <taxon>Bacillati</taxon>
        <taxon>Bacillota</taxon>
        <taxon>Bacilli</taxon>
        <taxon>Bacillales</taxon>
        <taxon>Paenibacillaceae</taxon>
        <taxon>Cohnella</taxon>
    </lineage>
</organism>
<dbReference type="SUPFAM" id="SSF88713">
    <property type="entry name" value="Glycoside hydrolase/deacetylase"/>
    <property type="match status" value="1"/>
</dbReference>
<dbReference type="PANTHER" id="PTHR10587:SF80">
    <property type="entry name" value="CHITOOLIGOSACCHARIDE DEACETYLASE"/>
    <property type="match status" value="1"/>
</dbReference>
<dbReference type="InterPro" id="IPR050248">
    <property type="entry name" value="Polysacc_deacetylase_ArnD"/>
</dbReference>
<evidence type="ECO:0000313" key="3">
    <source>
        <dbReference type="Proteomes" id="UP001596378"/>
    </source>
</evidence>
<proteinExistence type="predicted"/>
<gene>
    <name evidence="2" type="ORF">ACFQMJ_27040</name>
</gene>
<keyword evidence="3" id="KW-1185">Reference proteome</keyword>
<sequence>MARKIPAGLLAAMAAGLAAVLLAGTYGPIRPFVQTVKLQAASMAALTDDKREDKLLSWIQSEAPKRSQQPINAVIDRVWKAIPGYDGRVVDVRATYLKAKLIGSSPNSGDGFPWVYRTVTPEVSLQDLPVNPIYRGNAAKPAVGLMINVAWGDEYLPGILRILKEEGVHATFFFDGTWLSKNMDTAGAIIRQGHEASNHAYSHPDMSKMGAARQRREIGRTEQLLKKLGINNVWFAPPSGYFNDQTIKVASEYGLRTVLWTLDTIDWKKPDPGSVVAKVKGKVEPGTLILMHPTSTTAGALKGMIRAIKAKGYVPGTVSQTLSTERLEDRL</sequence>
<reference evidence="3" key="1">
    <citation type="journal article" date="2019" name="Int. J. Syst. Evol. Microbiol.">
        <title>The Global Catalogue of Microorganisms (GCM) 10K type strain sequencing project: providing services to taxonomists for standard genome sequencing and annotation.</title>
        <authorList>
            <consortium name="The Broad Institute Genomics Platform"/>
            <consortium name="The Broad Institute Genome Sequencing Center for Infectious Disease"/>
            <person name="Wu L."/>
            <person name="Ma J."/>
        </authorList>
    </citation>
    <scope>NUCLEOTIDE SEQUENCE [LARGE SCALE GENOMIC DNA]</scope>
    <source>
        <strain evidence="3">KCTC 12907</strain>
    </source>
</reference>
<dbReference type="EMBL" id="JBHTAI010000021">
    <property type="protein sequence ID" value="MFC7152205.1"/>
    <property type="molecule type" value="Genomic_DNA"/>
</dbReference>
<dbReference type="InterPro" id="IPR002509">
    <property type="entry name" value="NODB_dom"/>
</dbReference>
<protein>
    <submittedName>
        <fullName evidence="2">Polysaccharide deacetylase family protein</fullName>
    </submittedName>
</protein>
<evidence type="ECO:0000313" key="2">
    <source>
        <dbReference type="EMBL" id="MFC7152205.1"/>
    </source>
</evidence>
<dbReference type="Pfam" id="PF01522">
    <property type="entry name" value="Polysacc_deac_1"/>
    <property type="match status" value="1"/>
</dbReference>
<comment type="caution">
    <text evidence="2">The sequence shown here is derived from an EMBL/GenBank/DDBJ whole genome shotgun (WGS) entry which is preliminary data.</text>
</comment>
<dbReference type="Gene3D" id="3.20.20.370">
    <property type="entry name" value="Glycoside hydrolase/deacetylase"/>
    <property type="match status" value="1"/>
</dbReference>
<dbReference type="RefSeq" id="WP_378044357.1">
    <property type="nucleotide sequence ID" value="NZ_JBHMDN010000004.1"/>
</dbReference>